<feature type="coiled-coil region" evidence="7">
    <location>
        <begin position="168"/>
        <end position="209"/>
    </location>
</feature>
<dbReference type="Pfam" id="PF00635">
    <property type="entry name" value="Motile_Sperm"/>
    <property type="match status" value="1"/>
</dbReference>
<sequence>MEKKEQLLVIDPPNELKFRGPFTRPVTTVMTLTNPTNETILFKIKTTAPRKYCVRPNFGSLEPNSSINVTICLQVAIFDPNEKNKHKFMVQSLVVPDNATDIDKIWREVQPDQLMDSKLRCVFELPVDNNAPKAVSGDSNGPSEVTAKDTSVKAGGDEKQFDVTHSDYEKAIAEVQQLRIDESQLRQENMQLKEQLIRLKAELKERTANPQNAYSPPQIGQQQQVQIVYIAIAVSMAIVGLVLGKLLL</sequence>
<evidence type="ECO:0000256" key="9">
    <source>
        <dbReference type="SAM" id="Phobius"/>
    </source>
</evidence>
<proteinExistence type="evidence at transcript level"/>
<evidence type="ECO:0000259" key="10">
    <source>
        <dbReference type="PROSITE" id="PS50202"/>
    </source>
</evidence>
<dbReference type="GO" id="GO:0090158">
    <property type="term" value="P:endoplasmic reticulum membrane organization"/>
    <property type="evidence" value="ECO:0007669"/>
    <property type="project" value="TreeGrafter"/>
</dbReference>
<dbReference type="GO" id="GO:0033149">
    <property type="term" value="F:FFAT motif binding"/>
    <property type="evidence" value="ECO:0007669"/>
    <property type="project" value="TreeGrafter"/>
</dbReference>
<dbReference type="FunFam" id="2.60.40.10:FF:000334">
    <property type="entry name" value="vesicle-associated membrane protein-associated protein A isoform X1"/>
    <property type="match status" value="1"/>
</dbReference>
<feature type="region of interest" description="Disordered" evidence="8">
    <location>
        <begin position="131"/>
        <end position="158"/>
    </location>
</feature>
<keyword evidence="3 9" id="KW-0812">Transmembrane</keyword>
<evidence type="ECO:0000256" key="7">
    <source>
        <dbReference type="SAM" id="Coils"/>
    </source>
</evidence>
<evidence type="ECO:0000256" key="1">
    <source>
        <dbReference type="ARBA" id="ARBA00004211"/>
    </source>
</evidence>
<keyword evidence="5 7" id="KW-0175">Coiled coil</keyword>
<accession>A0A0K8TP53</accession>
<feature type="transmembrane region" description="Helical" evidence="9">
    <location>
        <begin position="227"/>
        <end position="247"/>
    </location>
</feature>
<evidence type="ECO:0000256" key="3">
    <source>
        <dbReference type="ARBA" id="ARBA00022692"/>
    </source>
</evidence>
<feature type="compositionally biased region" description="Basic and acidic residues" evidence="8">
    <location>
        <begin position="146"/>
        <end position="158"/>
    </location>
</feature>
<evidence type="ECO:0000256" key="5">
    <source>
        <dbReference type="ARBA" id="ARBA00023054"/>
    </source>
</evidence>
<comment type="similarity">
    <text evidence="2">Belongs to the VAMP-associated protein (VAP) (TC 9.B.17) family.</text>
</comment>
<protein>
    <submittedName>
        <fullName evidence="11">Putative vesicle-associated membrane protein-associated protein</fullName>
    </submittedName>
</protein>
<evidence type="ECO:0000313" key="11">
    <source>
        <dbReference type="EMBL" id="JAI15926.1"/>
    </source>
</evidence>
<dbReference type="AlphaFoldDB" id="A0A0K8TP53"/>
<dbReference type="PANTHER" id="PTHR10809">
    <property type="entry name" value="VESICLE-ASSOCIATED MEMBRANE PROTEIN-ASSOCIATED PROTEIN"/>
    <property type="match status" value="1"/>
</dbReference>
<evidence type="ECO:0000256" key="8">
    <source>
        <dbReference type="SAM" id="MobiDB-lite"/>
    </source>
</evidence>
<evidence type="ECO:0000256" key="6">
    <source>
        <dbReference type="ARBA" id="ARBA00023136"/>
    </source>
</evidence>
<dbReference type="GO" id="GO:0005789">
    <property type="term" value="C:endoplasmic reticulum membrane"/>
    <property type="evidence" value="ECO:0007669"/>
    <property type="project" value="InterPro"/>
</dbReference>
<reference evidence="11" key="1">
    <citation type="journal article" date="2015" name="Insect Biochem. Mol. Biol.">
        <title>An insight into the sialome of the horse fly, Tabanus bromius.</title>
        <authorList>
            <person name="Ribeiro J.M."/>
            <person name="Kazimirova M."/>
            <person name="Takac P."/>
            <person name="Andersen J.F."/>
            <person name="Francischetti I.M."/>
        </authorList>
    </citation>
    <scope>NUCLEOTIDE SEQUENCE</scope>
</reference>
<evidence type="ECO:0000256" key="4">
    <source>
        <dbReference type="ARBA" id="ARBA00022989"/>
    </source>
</evidence>
<dbReference type="InterPro" id="IPR000535">
    <property type="entry name" value="MSP_dom"/>
</dbReference>
<comment type="subcellular location">
    <subcellularLocation>
        <location evidence="1">Membrane</location>
        <topology evidence="1">Single-pass type IV membrane protein</topology>
    </subcellularLocation>
</comment>
<dbReference type="PANTHER" id="PTHR10809:SF6">
    <property type="entry name" value="AT11025P-RELATED"/>
    <property type="match status" value="1"/>
</dbReference>
<dbReference type="SUPFAM" id="SSF49354">
    <property type="entry name" value="PapD-like"/>
    <property type="match status" value="1"/>
</dbReference>
<dbReference type="InterPro" id="IPR016763">
    <property type="entry name" value="VAP"/>
</dbReference>
<keyword evidence="6 9" id="KW-0472">Membrane</keyword>
<dbReference type="PROSITE" id="PS50202">
    <property type="entry name" value="MSP"/>
    <property type="match status" value="1"/>
</dbReference>
<dbReference type="EMBL" id="GDAI01001677">
    <property type="protein sequence ID" value="JAI15926.1"/>
    <property type="molecule type" value="mRNA"/>
</dbReference>
<dbReference type="Gene3D" id="2.60.40.10">
    <property type="entry name" value="Immunoglobulins"/>
    <property type="match status" value="1"/>
</dbReference>
<evidence type="ECO:0000256" key="2">
    <source>
        <dbReference type="ARBA" id="ARBA00008932"/>
    </source>
</evidence>
<organism evidence="11">
    <name type="scientific">Tabanus bromius</name>
    <name type="common">Band-eyed brown horse fly</name>
    <dbReference type="NCBI Taxonomy" id="304241"/>
    <lineage>
        <taxon>Eukaryota</taxon>
        <taxon>Metazoa</taxon>
        <taxon>Ecdysozoa</taxon>
        <taxon>Arthropoda</taxon>
        <taxon>Hexapoda</taxon>
        <taxon>Insecta</taxon>
        <taxon>Pterygota</taxon>
        <taxon>Neoptera</taxon>
        <taxon>Endopterygota</taxon>
        <taxon>Diptera</taxon>
        <taxon>Brachycera</taxon>
        <taxon>Tabanomorpha</taxon>
        <taxon>Tabanoidea</taxon>
        <taxon>Tabanidae</taxon>
        <taxon>Tabanus</taxon>
    </lineage>
</organism>
<feature type="domain" description="MSP" evidence="10">
    <location>
        <begin position="7"/>
        <end position="124"/>
    </location>
</feature>
<dbReference type="PIRSF" id="PIRSF019693">
    <property type="entry name" value="VAMP-associated"/>
    <property type="match status" value="1"/>
</dbReference>
<dbReference type="InterPro" id="IPR008962">
    <property type="entry name" value="PapD-like_sf"/>
</dbReference>
<dbReference type="InterPro" id="IPR013783">
    <property type="entry name" value="Ig-like_fold"/>
</dbReference>
<name>A0A0K8TP53_TABBR</name>
<dbReference type="GO" id="GO:0005886">
    <property type="term" value="C:plasma membrane"/>
    <property type="evidence" value="ECO:0007669"/>
    <property type="project" value="TreeGrafter"/>
</dbReference>
<keyword evidence="4 9" id="KW-1133">Transmembrane helix</keyword>
<dbReference type="GO" id="GO:0061817">
    <property type="term" value="P:endoplasmic reticulum-plasma membrane tethering"/>
    <property type="evidence" value="ECO:0007669"/>
    <property type="project" value="TreeGrafter"/>
</dbReference>